<keyword evidence="1" id="KW-1133">Transmembrane helix</keyword>
<gene>
    <name evidence="2" type="ORF">GMA92_05925</name>
</gene>
<comment type="caution">
    <text evidence="2">The sequence shown here is derived from an EMBL/GenBank/DDBJ whole genome shotgun (WGS) entry which is preliminary data.</text>
</comment>
<feature type="transmembrane region" description="Helical" evidence="1">
    <location>
        <begin position="58"/>
        <end position="75"/>
    </location>
</feature>
<dbReference type="Proteomes" id="UP000487649">
    <property type="component" value="Unassembled WGS sequence"/>
</dbReference>
<evidence type="ECO:0000313" key="2">
    <source>
        <dbReference type="EMBL" id="MTK20953.1"/>
    </source>
</evidence>
<accession>A0A9X5AN44</accession>
<dbReference type="AlphaFoldDB" id="A0A9X5AN44"/>
<feature type="transmembrane region" description="Helical" evidence="1">
    <location>
        <begin position="81"/>
        <end position="103"/>
    </location>
</feature>
<sequence>MLEKISFDPKQLIQQSKGNNAFLKRLVKEEIDSQEYPIYLLIENTEDDLRLLEEERNWILFWMGIVVILNLYLNLVHQEIVLPTMVLGNIGLILSALLLGFYFKKNAFIGAYRLILDVLDRYQQNQLKAIRLSSMYLDIKHFFQDFEKKIDLYGKDCKCYVYYRTQDGKNYYTGYSLCESSIWDEEREEMLDTIDKVGIMTIRLQDAYELFKSQIRK</sequence>
<evidence type="ECO:0000256" key="1">
    <source>
        <dbReference type="SAM" id="Phobius"/>
    </source>
</evidence>
<evidence type="ECO:0000313" key="3">
    <source>
        <dbReference type="Proteomes" id="UP000487649"/>
    </source>
</evidence>
<proteinExistence type="predicted"/>
<keyword evidence="1" id="KW-0812">Transmembrane</keyword>
<organism evidence="2 3">
    <name type="scientific">Turicibacter sanguinis</name>
    <dbReference type="NCBI Taxonomy" id="154288"/>
    <lineage>
        <taxon>Bacteria</taxon>
        <taxon>Bacillati</taxon>
        <taxon>Bacillota</taxon>
        <taxon>Erysipelotrichia</taxon>
        <taxon>Erysipelotrichales</taxon>
        <taxon>Turicibacteraceae</taxon>
        <taxon>Turicibacter</taxon>
    </lineage>
</organism>
<name>A0A9X5AN44_9FIRM</name>
<dbReference type="EMBL" id="WMQE01000010">
    <property type="protein sequence ID" value="MTK20953.1"/>
    <property type="molecule type" value="Genomic_DNA"/>
</dbReference>
<reference evidence="2 3" key="1">
    <citation type="journal article" date="2019" name="Nat. Med.">
        <title>A library of human gut bacterial isolates paired with longitudinal multiomics data enables mechanistic microbiome research.</title>
        <authorList>
            <person name="Poyet M."/>
            <person name="Groussin M."/>
            <person name="Gibbons S.M."/>
            <person name="Avila-Pacheco J."/>
            <person name="Jiang X."/>
            <person name="Kearney S.M."/>
            <person name="Perrotta A.R."/>
            <person name="Berdy B."/>
            <person name="Zhao S."/>
            <person name="Lieberman T.D."/>
            <person name="Swanson P.K."/>
            <person name="Smith M."/>
            <person name="Roesemann S."/>
            <person name="Alexander J.E."/>
            <person name="Rich S.A."/>
            <person name="Livny J."/>
            <person name="Vlamakis H."/>
            <person name="Clish C."/>
            <person name="Bullock K."/>
            <person name="Deik A."/>
            <person name="Scott J."/>
            <person name="Pierce K.A."/>
            <person name="Xavier R.J."/>
            <person name="Alm E.J."/>
        </authorList>
    </citation>
    <scope>NUCLEOTIDE SEQUENCE [LARGE SCALE GENOMIC DNA]</scope>
    <source>
        <strain evidence="2 3">BIOML-A198</strain>
    </source>
</reference>
<keyword evidence="1" id="KW-0472">Membrane</keyword>
<protein>
    <submittedName>
        <fullName evidence="2">Uncharacterized protein</fullName>
    </submittedName>
</protein>